<feature type="transmembrane region" description="Helical" evidence="6">
    <location>
        <begin position="475"/>
        <end position="497"/>
    </location>
</feature>
<dbReference type="InterPro" id="IPR045863">
    <property type="entry name" value="CorA_TM1_TM2"/>
</dbReference>
<evidence type="ECO:0000256" key="3">
    <source>
        <dbReference type="ARBA" id="ARBA00022989"/>
    </source>
</evidence>
<dbReference type="eggNOG" id="ENOG502SH4E">
    <property type="taxonomic scope" value="Eukaryota"/>
</dbReference>
<protein>
    <submittedName>
        <fullName evidence="8">Mg2+ transporter protein CorA-like/Zinc transport protein</fullName>
    </submittedName>
</protein>
<dbReference type="PANTHER" id="PTHR33048:SF2">
    <property type="entry name" value="SRPK"/>
    <property type="match status" value="1"/>
</dbReference>
<sequence length="842" mass="95613">MLDSQGQHNDYIQNAPGVRLREGAGRRSGLPRLIFCGAEELKDDDPLLGGCNINHGFLRLARRHVRRDSNGLFGSRTVREKNRESNHTTILKHDSWCCFKIKQVHKSIEDDDAAWSIKYEWQQPSVYISWNAQDLVTLVLCMDTPEELQKTIQCAWDEGFDKVQDPYQWYCLIVDKITDLYDESVWKLRDFVREDVEKRRSPESTNFERLHDIARHIIHSNETLEVALSTLDGMQQAHQLFSEEVSANEATTQDFSMRHTQLELSHLARTIKASFLRSKSLHDRIHNEINLAYNLVNQRDSFLMKTIAVMTLVYLPGSYLASIFGMNFFDFSESSGLVLSNKFWIYWVLTAVMTVITVGTWIMWQSKSRHSRQPGATGQNRQTDACPVVQSESWRYRLDIIVAHEYQFPVIRSEGPEPGIFLSVPDIILLLCASLDEEVQSDEGYWTRAVNPHVFTITTTISGSIATMGVENEPYFLPAIWFMFAVGSLFVALRFFVRLRTVGCRGLQGDDFFAFMSEIFFTIDLIVMHCAYIWGTNAEFTEEELSRMPSERLHTVSRGSKILTIGMYTYPMMLWSMKFVMVFFYRRLTKGLWEECLVKPVAVLCGLTYLGVFLTCTLSCLPFPKNWQVYPTPGPVCTGSIQRILTISICNIATDIVLLCIPAPILWKLRIPLKQKLITAVFLCSGVFVIVAASIRLAMTYGENPSTVTMNIWGTLETSSAIIAVNTTMLRPIFTRNFWGRGDAGRTGPRRLFPSIGRQRRGLYSTKALEGEWPTTTDTGGSTTLWSKEKGTMAGTTVVETEFWREEGPALPMAGVPDSDEIFGAVETPDESTKVSDVGKLV</sequence>
<evidence type="ECO:0000256" key="4">
    <source>
        <dbReference type="ARBA" id="ARBA00023136"/>
    </source>
</evidence>
<proteinExistence type="inferred from homology"/>
<evidence type="ECO:0000256" key="5">
    <source>
        <dbReference type="ARBA" id="ARBA00038359"/>
    </source>
</evidence>
<dbReference type="STRING" id="1126212.K2S136"/>
<dbReference type="GO" id="GO:0016020">
    <property type="term" value="C:membrane"/>
    <property type="evidence" value="ECO:0007669"/>
    <property type="project" value="UniProtKB-SubCell"/>
</dbReference>
<name>K2S136_MACPH</name>
<comment type="similarity">
    <text evidence="5">Belongs to the SAT4 family.</text>
</comment>
<dbReference type="Proteomes" id="UP000007129">
    <property type="component" value="Unassembled WGS sequence"/>
</dbReference>
<organism evidence="8 9">
    <name type="scientific">Macrophomina phaseolina (strain MS6)</name>
    <name type="common">Charcoal rot fungus</name>
    <dbReference type="NCBI Taxonomy" id="1126212"/>
    <lineage>
        <taxon>Eukaryota</taxon>
        <taxon>Fungi</taxon>
        <taxon>Dikarya</taxon>
        <taxon>Ascomycota</taxon>
        <taxon>Pezizomycotina</taxon>
        <taxon>Dothideomycetes</taxon>
        <taxon>Dothideomycetes incertae sedis</taxon>
        <taxon>Botryosphaeriales</taxon>
        <taxon>Botryosphaeriaceae</taxon>
        <taxon>Macrophomina</taxon>
    </lineage>
</organism>
<dbReference type="OrthoDB" id="2830640at2759"/>
<feature type="transmembrane region" description="Helical" evidence="6">
    <location>
        <begin position="562"/>
        <end position="585"/>
    </location>
</feature>
<evidence type="ECO:0000256" key="6">
    <source>
        <dbReference type="SAM" id="Phobius"/>
    </source>
</evidence>
<reference evidence="8 9" key="1">
    <citation type="journal article" date="2012" name="BMC Genomics">
        <title>Tools to kill: Genome of one of the most destructive plant pathogenic fungi Macrophomina phaseolina.</title>
        <authorList>
            <person name="Islam M.S."/>
            <person name="Haque M.S."/>
            <person name="Islam M.M."/>
            <person name="Emdad E.M."/>
            <person name="Halim A."/>
            <person name="Hossen Q.M.M."/>
            <person name="Hossain M.Z."/>
            <person name="Ahmed B."/>
            <person name="Rahim S."/>
            <person name="Rahman M.S."/>
            <person name="Alam M.M."/>
            <person name="Hou S."/>
            <person name="Wan X."/>
            <person name="Saito J.A."/>
            <person name="Alam M."/>
        </authorList>
    </citation>
    <scope>NUCLEOTIDE SEQUENCE [LARGE SCALE GENOMIC DNA]</scope>
    <source>
        <strain evidence="8 9">MS6</strain>
    </source>
</reference>
<dbReference type="HOGENOM" id="CLU_338032_0_0_1"/>
<evidence type="ECO:0000313" key="8">
    <source>
        <dbReference type="EMBL" id="EKG20698.1"/>
    </source>
</evidence>
<dbReference type="EMBL" id="AHHD01000080">
    <property type="protein sequence ID" value="EKG20698.1"/>
    <property type="molecule type" value="Genomic_DNA"/>
</dbReference>
<comment type="subcellular location">
    <subcellularLocation>
        <location evidence="1">Membrane</location>
        <topology evidence="1">Multi-pass membrane protein</topology>
    </subcellularLocation>
</comment>
<evidence type="ECO:0000259" key="7">
    <source>
        <dbReference type="Pfam" id="PF20684"/>
    </source>
</evidence>
<feature type="transmembrane region" description="Helical" evidence="6">
    <location>
        <begin position="677"/>
        <end position="699"/>
    </location>
</feature>
<dbReference type="InterPro" id="IPR049326">
    <property type="entry name" value="Rhodopsin_dom_fungi"/>
</dbReference>
<evidence type="ECO:0000313" key="9">
    <source>
        <dbReference type="Proteomes" id="UP000007129"/>
    </source>
</evidence>
<dbReference type="PANTHER" id="PTHR33048">
    <property type="entry name" value="PTH11-LIKE INTEGRAL MEMBRANE PROTEIN (AFU_ORTHOLOGUE AFUA_5G11245)"/>
    <property type="match status" value="1"/>
</dbReference>
<feature type="transmembrane region" description="Helical" evidence="6">
    <location>
        <begin position="344"/>
        <end position="364"/>
    </location>
</feature>
<evidence type="ECO:0000256" key="1">
    <source>
        <dbReference type="ARBA" id="ARBA00004141"/>
    </source>
</evidence>
<dbReference type="InterPro" id="IPR002523">
    <property type="entry name" value="MgTranspt_CorA/ZnTranspt_ZntB"/>
</dbReference>
<dbReference type="AlphaFoldDB" id="K2S136"/>
<feature type="transmembrane region" description="Helical" evidence="6">
    <location>
        <begin position="302"/>
        <end position="324"/>
    </location>
</feature>
<feature type="domain" description="Rhodopsin" evidence="7">
    <location>
        <begin position="493"/>
        <end position="735"/>
    </location>
</feature>
<comment type="caution">
    <text evidence="8">The sequence shown here is derived from an EMBL/GenBank/DDBJ whole genome shotgun (WGS) entry which is preliminary data.</text>
</comment>
<keyword evidence="4 6" id="KW-0472">Membrane</keyword>
<dbReference type="InParanoid" id="K2S136"/>
<dbReference type="Gene3D" id="1.20.58.340">
    <property type="entry name" value="Magnesium transport protein CorA, transmembrane region"/>
    <property type="match status" value="1"/>
</dbReference>
<dbReference type="InterPro" id="IPR052337">
    <property type="entry name" value="SAT4-like"/>
</dbReference>
<dbReference type="VEuPathDB" id="FungiDB:MPH_01962"/>
<accession>K2S136</accession>
<dbReference type="Pfam" id="PF20684">
    <property type="entry name" value="Fung_rhodopsin"/>
    <property type="match status" value="1"/>
</dbReference>
<evidence type="ECO:0000256" key="2">
    <source>
        <dbReference type="ARBA" id="ARBA00022692"/>
    </source>
</evidence>
<keyword evidence="3 6" id="KW-1133">Transmembrane helix</keyword>
<gene>
    <name evidence="8" type="ORF">MPH_01962</name>
</gene>
<keyword evidence="2 6" id="KW-0812">Transmembrane</keyword>
<dbReference type="Pfam" id="PF01544">
    <property type="entry name" value="CorA"/>
    <property type="match status" value="1"/>
</dbReference>
<feature type="transmembrane region" description="Helical" evidence="6">
    <location>
        <begin position="512"/>
        <end position="534"/>
    </location>
</feature>
<feature type="transmembrane region" description="Helical" evidence="6">
    <location>
        <begin position="597"/>
        <end position="624"/>
    </location>
</feature>
<dbReference type="SUPFAM" id="SSF144083">
    <property type="entry name" value="Magnesium transport protein CorA, transmembrane region"/>
    <property type="match status" value="1"/>
</dbReference>
<feature type="transmembrane region" description="Helical" evidence="6">
    <location>
        <begin position="644"/>
        <end position="665"/>
    </location>
</feature>
<dbReference type="GO" id="GO:0046873">
    <property type="term" value="F:metal ion transmembrane transporter activity"/>
    <property type="evidence" value="ECO:0007669"/>
    <property type="project" value="InterPro"/>
</dbReference>